<keyword evidence="9" id="KW-0408">Iron</keyword>
<evidence type="ECO:0000256" key="5">
    <source>
        <dbReference type="ARBA" id="ARBA00022833"/>
    </source>
</evidence>
<feature type="domain" description="JmjC" evidence="14">
    <location>
        <begin position="138"/>
        <end position="301"/>
    </location>
</feature>
<keyword evidence="15" id="KW-0808">Transferase</keyword>
<dbReference type="SUPFAM" id="SSF51197">
    <property type="entry name" value="Clavaminate synthase-like"/>
    <property type="match status" value="1"/>
</dbReference>
<evidence type="ECO:0000256" key="13">
    <source>
        <dbReference type="ARBA" id="ARBA00048695"/>
    </source>
</evidence>
<dbReference type="EMBL" id="REGN01008467">
    <property type="protein sequence ID" value="RNA03511.1"/>
    <property type="molecule type" value="Genomic_DNA"/>
</dbReference>
<dbReference type="GO" id="GO:0008168">
    <property type="term" value="F:methyltransferase activity"/>
    <property type="evidence" value="ECO:0007669"/>
    <property type="project" value="UniProtKB-KW"/>
</dbReference>
<evidence type="ECO:0000256" key="6">
    <source>
        <dbReference type="ARBA" id="ARBA00022853"/>
    </source>
</evidence>
<keyword evidence="7" id="KW-0223">Dioxygenase</keyword>
<comment type="catalytic activity">
    <reaction evidence="13">
        <text>N(6),N(6),N(6)-trimethyl-L-lysyl(27)-[histone H3] + 2 2-oxoglutarate + 2 O2 = N(6)-methyl-L-lysyl(27)-[histone H3] + 2 formaldehyde + 2 succinate + 2 CO2</text>
        <dbReference type="Rhea" id="RHEA:60224"/>
        <dbReference type="Rhea" id="RHEA-COMP:15535"/>
        <dbReference type="Rhea" id="RHEA-COMP:15544"/>
        <dbReference type="ChEBI" id="CHEBI:15379"/>
        <dbReference type="ChEBI" id="CHEBI:16526"/>
        <dbReference type="ChEBI" id="CHEBI:16810"/>
        <dbReference type="ChEBI" id="CHEBI:16842"/>
        <dbReference type="ChEBI" id="CHEBI:30031"/>
        <dbReference type="ChEBI" id="CHEBI:61929"/>
        <dbReference type="ChEBI" id="CHEBI:61961"/>
        <dbReference type="EC" id="1.14.11.68"/>
    </reaction>
</comment>
<name>A0A3M7PXM6_BRAPC</name>
<feature type="non-terminal residue" evidence="15">
    <location>
        <position position="1"/>
    </location>
</feature>
<evidence type="ECO:0000259" key="14">
    <source>
        <dbReference type="PROSITE" id="PS51184"/>
    </source>
</evidence>
<evidence type="ECO:0000313" key="16">
    <source>
        <dbReference type="Proteomes" id="UP000276133"/>
    </source>
</evidence>
<dbReference type="PANTHER" id="PTHR14017:SF1">
    <property type="entry name" value="LD02225P"/>
    <property type="match status" value="1"/>
</dbReference>
<dbReference type="PANTHER" id="PTHR14017">
    <property type="entry name" value="LYSINE-SPECIFIC DEMETHYLASE"/>
    <property type="match status" value="1"/>
</dbReference>
<dbReference type="InterPro" id="IPR046941">
    <property type="entry name" value="KDM6_GATAL_sf"/>
</dbReference>
<evidence type="ECO:0000256" key="2">
    <source>
        <dbReference type="ARBA" id="ARBA00004123"/>
    </source>
</evidence>
<dbReference type="InterPro" id="IPR048560">
    <property type="entry name" value="KDM6A_B-like_GATAL"/>
</dbReference>
<evidence type="ECO:0000256" key="1">
    <source>
        <dbReference type="ARBA" id="ARBA00001954"/>
    </source>
</evidence>
<evidence type="ECO:0000256" key="9">
    <source>
        <dbReference type="ARBA" id="ARBA00023004"/>
    </source>
</evidence>
<dbReference type="Gene3D" id="2.60.120.650">
    <property type="entry name" value="Cupin"/>
    <property type="match status" value="1"/>
</dbReference>
<dbReference type="InterPro" id="IPR048562">
    <property type="entry name" value="KDM6A_B-like_C-hel"/>
</dbReference>
<dbReference type="GO" id="GO:0031490">
    <property type="term" value="F:chromatin DNA binding"/>
    <property type="evidence" value="ECO:0007669"/>
    <property type="project" value="TreeGrafter"/>
</dbReference>
<comment type="caution">
    <text evidence="15">The sequence shown here is derived from an EMBL/GenBank/DDBJ whole genome shotgun (WGS) entry which is preliminary data.</text>
</comment>
<evidence type="ECO:0000256" key="8">
    <source>
        <dbReference type="ARBA" id="ARBA00023002"/>
    </source>
</evidence>
<keyword evidence="16" id="KW-1185">Reference proteome</keyword>
<keyword evidence="3" id="KW-0597">Phosphoprotein</keyword>
<accession>A0A3M7PXM6</accession>
<keyword evidence="4" id="KW-0479">Metal-binding</keyword>
<dbReference type="SMART" id="SM00558">
    <property type="entry name" value="JmjC"/>
    <property type="match status" value="1"/>
</dbReference>
<dbReference type="PROSITE" id="PS51184">
    <property type="entry name" value="JMJC"/>
    <property type="match status" value="1"/>
</dbReference>
<dbReference type="Gene3D" id="1.20.58.1370">
    <property type="match status" value="1"/>
</dbReference>
<keyword evidence="8" id="KW-0560">Oxidoreductase</keyword>
<dbReference type="AlphaFoldDB" id="A0A3M7PXM6"/>
<dbReference type="FunFam" id="1.20.58.1370:FF:000001">
    <property type="entry name" value="lysine-specific demethylase 6A isoform X2"/>
    <property type="match status" value="1"/>
</dbReference>
<evidence type="ECO:0000256" key="10">
    <source>
        <dbReference type="ARBA" id="ARBA00023242"/>
    </source>
</evidence>
<evidence type="ECO:0000256" key="4">
    <source>
        <dbReference type="ARBA" id="ARBA00022723"/>
    </source>
</evidence>
<organism evidence="15 16">
    <name type="scientific">Brachionus plicatilis</name>
    <name type="common">Marine rotifer</name>
    <name type="synonym">Brachionus muelleri</name>
    <dbReference type="NCBI Taxonomy" id="10195"/>
    <lineage>
        <taxon>Eukaryota</taxon>
        <taxon>Metazoa</taxon>
        <taxon>Spiralia</taxon>
        <taxon>Gnathifera</taxon>
        <taxon>Rotifera</taxon>
        <taxon>Eurotatoria</taxon>
        <taxon>Monogononta</taxon>
        <taxon>Pseudotrocha</taxon>
        <taxon>Ploima</taxon>
        <taxon>Brachionidae</taxon>
        <taxon>Brachionus</taxon>
    </lineage>
</organism>
<protein>
    <recommendedName>
        <fullName evidence="12">[histone H3]-trimethyl-L-lysine(27) demethylase</fullName>
        <ecNumber evidence="12">1.14.11.68</ecNumber>
    </recommendedName>
</protein>
<dbReference type="GO" id="GO:0032259">
    <property type="term" value="P:methylation"/>
    <property type="evidence" value="ECO:0007669"/>
    <property type="project" value="UniProtKB-KW"/>
</dbReference>
<evidence type="ECO:0000256" key="11">
    <source>
        <dbReference type="ARBA" id="ARBA00034483"/>
    </source>
</evidence>
<dbReference type="FunFam" id="2.10.110.20:FF:000001">
    <property type="entry name" value="lysine-specific demethylase 6A isoform X2"/>
    <property type="match status" value="1"/>
</dbReference>
<dbReference type="Pfam" id="PF02373">
    <property type="entry name" value="JmjC"/>
    <property type="match status" value="1"/>
</dbReference>
<dbReference type="GO" id="GO:0046872">
    <property type="term" value="F:metal ion binding"/>
    <property type="evidence" value="ECO:0007669"/>
    <property type="project" value="UniProtKB-KW"/>
</dbReference>
<keyword evidence="6" id="KW-0156">Chromatin regulator</keyword>
<sequence>LSPAAPSVILETKKDCYSANLQYFCLSNAISVVRGLGSALKLDLSLFSTKSLIDTDPELIVEVRNQRQQVSDENWELNGRAKTWKCDSSPSYTTLLKYAKYQANSFQEAVREQKLKVAVKKFRQIKFATNLDLSDEKKWSKQIGEMAKLPPFMRFVSSANMLSHVGYKVYGVNTMQMYLKVPGCRTPGHQENNNFCSLNLNIGPGDCEWFGVHEKHWKTMESLCDKNKVDYLTESWWPDLEQVRERGVPVYRFLQKPGDLVWVNAGCVHWVQAVGWCNNVSWNVGPMLYMQYRSAIERYEWNRLKLYKSLVPMVHLTWNLARNIKVTDRRLFEYVKYVLMQSLKQCQLAINYVHNCGCDLKYQARQPDEPAHYCFDCECEVFNVLFVSEQAVEPAKKSHERVQHVVHCQACARKRNHLLDNFVILNQFGMDELRLVYDQFQLYVPGVQSALGATIAT</sequence>
<dbReference type="EC" id="1.14.11.68" evidence="12"/>
<dbReference type="GO" id="GO:0044666">
    <property type="term" value="C:MLL3/4 complex"/>
    <property type="evidence" value="ECO:0007669"/>
    <property type="project" value="TreeGrafter"/>
</dbReference>
<dbReference type="Pfam" id="PF21326">
    <property type="entry name" value="KDM6_GATAL"/>
    <property type="match status" value="1"/>
</dbReference>
<dbReference type="InterPro" id="IPR051630">
    <property type="entry name" value="Corepressor-Demethylase"/>
</dbReference>
<comment type="similarity">
    <text evidence="11">Belongs to the UTX family.</text>
</comment>
<dbReference type="GO" id="GO:0000978">
    <property type="term" value="F:RNA polymerase II cis-regulatory region sequence-specific DNA binding"/>
    <property type="evidence" value="ECO:0007669"/>
    <property type="project" value="TreeGrafter"/>
</dbReference>
<evidence type="ECO:0000313" key="15">
    <source>
        <dbReference type="EMBL" id="RNA03511.1"/>
    </source>
</evidence>
<evidence type="ECO:0000256" key="7">
    <source>
        <dbReference type="ARBA" id="ARBA00022964"/>
    </source>
</evidence>
<dbReference type="InterPro" id="IPR003347">
    <property type="entry name" value="JmjC_dom"/>
</dbReference>
<gene>
    <name evidence="15" type="ORF">BpHYR1_002041</name>
</gene>
<evidence type="ECO:0000256" key="3">
    <source>
        <dbReference type="ARBA" id="ARBA00022553"/>
    </source>
</evidence>
<keyword evidence="10" id="KW-0539">Nucleus</keyword>
<dbReference type="Proteomes" id="UP000276133">
    <property type="component" value="Unassembled WGS sequence"/>
</dbReference>
<dbReference type="GO" id="GO:0071558">
    <property type="term" value="F:histone H3K27me2/H3K27me3 demethylase activity"/>
    <property type="evidence" value="ECO:0007669"/>
    <property type="project" value="UniProtKB-EC"/>
</dbReference>
<keyword evidence="15" id="KW-0489">Methyltransferase</keyword>
<keyword evidence="5" id="KW-0862">Zinc</keyword>
<proteinExistence type="inferred from homology"/>
<dbReference type="STRING" id="10195.A0A3M7PXM6"/>
<dbReference type="Gene3D" id="2.10.110.20">
    <property type="match status" value="1"/>
</dbReference>
<dbReference type="OrthoDB" id="418911at2759"/>
<comment type="subcellular location">
    <subcellularLocation>
        <location evidence="2">Nucleus</location>
    </subcellularLocation>
</comment>
<comment type="cofactor">
    <cofactor evidence="1">
        <name>Fe(2+)</name>
        <dbReference type="ChEBI" id="CHEBI:29033"/>
    </cofactor>
</comment>
<dbReference type="GO" id="GO:0010468">
    <property type="term" value="P:regulation of gene expression"/>
    <property type="evidence" value="ECO:0007669"/>
    <property type="project" value="TreeGrafter"/>
</dbReference>
<evidence type="ECO:0000256" key="12">
    <source>
        <dbReference type="ARBA" id="ARBA00034525"/>
    </source>
</evidence>
<reference evidence="15 16" key="1">
    <citation type="journal article" date="2018" name="Sci. Rep.">
        <title>Genomic signatures of local adaptation to the degree of environmental predictability in rotifers.</title>
        <authorList>
            <person name="Franch-Gras L."/>
            <person name="Hahn C."/>
            <person name="Garcia-Roger E.M."/>
            <person name="Carmona M.J."/>
            <person name="Serra M."/>
            <person name="Gomez A."/>
        </authorList>
    </citation>
    <scope>NUCLEOTIDE SEQUENCE [LARGE SCALE GENOMIC DNA]</scope>
    <source>
        <strain evidence="15">HYR1</strain>
    </source>
</reference>
<dbReference type="Pfam" id="PF21322">
    <property type="entry name" value="KDM6_C-hel"/>
    <property type="match status" value="1"/>
</dbReference>